<proteinExistence type="inferred from homology"/>
<dbReference type="InterPro" id="IPR009078">
    <property type="entry name" value="Ferritin-like_SF"/>
</dbReference>
<keyword evidence="5" id="KW-1185">Reference proteome</keyword>
<reference evidence="4 5" key="1">
    <citation type="submission" date="2020-08" db="EMBL/GenBank/DDBJ databases">
        <title>Sphingobacterium sp. DN00404 isolated from aquaculture water.</title>
        <authorList>
            <person name="Zhang M."/>
        </authorList>
    </citation>
    <scope>NUCLEOTIDE SEQUENCE [LARGE SCALE GENOMIC DNA]</scope>
    <source>
        <strain evidence="4 5">DN00404</strain>
    </source>
</reference>
<evidence type="ECO:0000256" key="1">
    <source>
        <dbReference type="ARBA" id="ARBA00009497"/>
    </source>
</evidence>
<sequence length="175" mass="19878">MKTDIEETDATVLEKALASSSSIGIKEKDTHAIAVILNKLLADEHVLYVKVRNAHWNVEGPDFHAQHLFFEGLYGELAETIDEIAERVRSIGHYAVGTMKEFLKLTQLTEMHYQKNDSKGFIKELLSDYEAIIVSIREQLDTVAEKHNDAGTEDFLVGIMEAHEKTAWMLRAHLR</sequence>
<organism evidence="4 5">
    <name type="scientific">Sphingobacterium micropteri</name>
    <dbReference type="NCBI Taxonomy" id="2763501"/>
    <lineage>
        <taxon>Bacteria</taxon>
        <taxon>Pseudomonadati</taxon>
        <taxon>Bacteroidota</taxon>
        <taxon>Sphingobacteriia</taxon>
        <taxon>Sphingobacteriales</taxon>
        <taxon>Sphingobacteriaceae</taxon>
        <taxon>Sphingobacterium</taxon>
    </lineage>
</organism>
<dbReference type="PIRSF" id="PIRSF005900">
    <property type="entry name" value="Dps"/>
    <property type="match status" value="1"/>
</dbReference>
<dbReference type="PANTHER" id="PTHR42932">
    <property type="entry name" value="GENERAL STRESS PROTEIN 20U"/>
    <property type="match status" value="1"/>
</dbReference>
<evidence type="ECO:0000259" key="3">
    <source>
        <dbReference type="Pfam" id="PF00210"/>
    </source>
</evidence>
<dbReference type="InterPro" id="IPR002177">
    <property type="entry name" value="DPS_DNA-bd"/>
</dbReference>
<feature type="domain" description="Ferritin/DPS" evidence="3">
    <location>
        <begin position="36"/>
        <end position="175"/>
    </location>
</feature>
<evidence type="ECO:0000313" key="5">
    <source>
        <dbReference type="Proteomes" id="UP000602759"/>
    </source>
</evidence>
<dbReference type="PANTHER" id="PTHR42932:SF3">
    <property type="entry name" value="DNA PROTECTION DURING STARVATION PROTEIN"/>
    <property type="match status" value="1"/>
</dbReference>
<dbReference type="InterPro" id="IPR008331">
    <property type="entry name" value="Ferritin_DPS_dom"/>
</dbReference>
<gene>
    <name evidence="4" type="ORF">H8B06_01545</name>
</gene>
<dbReference type="RefSeq" id="WP_190992511.1">
    <property type="nucleotide sequence ID" value="NZ_JACOIK010000001.1"/>
</dbReference>
<dbReference type="EMBL" id="JACOIK010000001">
    <property type="protein sequence ID" value="MBD1431494.1"/>
    <property type="molecule type" value="Genomic_DNA"/>
</dbReference>
<dbReference type="Gene3D" id="1.20.1260.10">
    <property type="match status" value="1"/>
</dbReference>
<dbReference type="InterPro" id="IPR012347">
    <property type="entry name" value="Ferritin-like"/>
</dbReference>
<dbReference type="Proteomes" id="UP000602759">
    <property type="component" value="Unassembled WGS sequence"/>
</dbReference>
<dbReference type="PRINTS" id="PR01346">
    <property type="entry name" value="HELNAPAPROT"/>
</dbReference>
<accession>A0ABR7YJR3</accession>
<evidence type="ECO:0000313" key="4">
    <source>
        <dbReference type="EMBL" id="MBD1431494.1"/>
    </source>
</evidence>
<dbReference type="SUPFAM" id="SSF47240">
    <property type="entry name" value="Ferritin-like"/>
    <property type="match status" value="1"/>
</dbReference>
<dbReference type="CDD" id="cd01043">
    <property type="entry name" value="DPS"/>
    <property type="match status" value="1"/>
</dbReference>
<dbReference type="PROSITE" id="PS00819">
    <property type="entry name" value="DPS_2"/>
    <property type="match status" value="1"/>
</dbReference>
<name>A0ABR7YJR3_9SPHI</name>
<comment type="similarity">
    <text evidence="1 2">Belongs to the Dps family.</text>
</comment>
<dbReference type="Pfam" id="PF00210">
    <property type="entry name" value="Ferritin"/>
    <property type="match status" value="1"/>
</dbReference>
<protein>
    <submittedName>
        <fullName evidence="4">DNA starvation/stationary phase protection protein</fullName>
    </submittedName>
</protein>
<comment type="caution">
    <text evidence="4">The sequence shown here is derived from an EMBL/GenBank/DDBJ whole genome shotgun (WGS) entry which is preliminary data.</text>
</comment>
<evidence type="ECO:0000256" key="2">
    <source>
        <dbReference type="RuleBase" id="RU003875"/>
    </source>
</evidence>
<dbReference type="InterPro" id="IPR023188">
    <property type="entry name" value="DPS_DNA-bd_CS"/>
</dbReference>